<dbReference type="PANTHER" id="PTHR20941:SF1">
    <property type="entry name" value="FOLIC ACID SYNTHESIS PROTEIN FOL1"/>
    <property type="match status" value="1"/>
</dbReference>
<dbReference type="InterPro" id="IPR000489">
    <property type="entry name" value="Pterin-binding_dom"/>
</dbReference>
<dbReference type="Gene3D" id="3.20.20.20">
    <property type="entry name" value="Dihydropteroate synthase-like"/>
    <property type="match status" value="1"/>
</dbReference>
<keyword evidence="8" id="KW-0289">Folate biosynthesis</keyword>
<evidence type="ECO:0000256" key="1">
    <source>
        <dbReference type="ARBA" id="ARBA00000012"/>
    </source>
</evidence>
<dbReference type="NCBIfam" id="TIGR01496">
    <property type="entry name" value="DHPS"/>
    <property type="match status" value="1"/>
</dbReference>
<keyword evidence="11" id="KW-1185">Reference proteome</keyword>
<dbReference type="RefSeq" id="WP_187254872.1">
    <property type="nucleotide sequence ID" value="NZ_JBHULF010000006.1"/>
</dbReference>
<comment type="caution">
    <text evidence="10">The sequence shown here is derived from an EMBL/GenBank/DDBJ whole genome shotgun (WGS) entry which is preliminary data.</text>
</comment>
<dbReference type="SUPFAM" id="SSF51717">
    <property type="entry name" value="Dihydropteroate synthetase-like"/>
    <property type="match status" value="1"/>
</dbReference>
<dbReference type="PROSITE" id="PS00793">
    <property type="entry name" value="DHPS_2"/>
    <property type="match status" value="1"/>
</dbReference>
<dbReference type="PANTHER" id="PTHR20941">
    <property type="entry name" value="FOLATE SYNTHESIS PROTEINS"/>
    <property type="match status" value="1"/>
</dbReference>
<gene>
    <name evidence="10" type="ORF">BC349_00910</name>
</gene>
<sequence>MFTLNCKGRLLLLDKPVVMGIINFTPDSFFEASRKTGISAVLEQAGKMLQEGAAILDIGAQSTRPDSQYLDADTEWKRMEEILPVLCSSFPDVIISADTFHHRVAARAVEAGAHIINDISGGLMDPEMIPTVGALGVPYVCMHMKGTPQTMQSLAQYRDIALEVVDYFSDRIAACKAAGIKDIILDPGLGFAKTIPQNFELLNKLDALHIHGYPLLLGISRKSMITRTLGRISAADALNGTTVLNTLGLTRGVHILRVHDVKEAVQAVELFREFERGRNV</sequence>
<accession>A0ABR7M3B6</accession>
<dbReference type="CDD" id="cd00739">
    <property type="entry name" value="DHPS"/>
    <property type="match status" value="1"/>
</dbReference>
<evidence type="ECO:0000256" key="2">
    <source>
        <dbReference type="ARBA" id="ARBA00001946"/>
    </source>
</evidence>
<proteinExistence type="predicted"/>
<keyword evidence="6" id="KW-0479">Metal-binding</keyword>
<dbReference type="PROSITE" id="PS50972">
    <property type="entry name" value="PTERIN_BINDING"/>
    <property type="match status" value="1"/>
</dbReference>
<evidence type="ECO:0000256" key="7">
    <source>
        <dbReference type="ARBA" id="ARBA00022842"/>
    </source>
</evidence>
<dbReference type="EC" id="2.5.1.15" evidence="4"/>
<feature type="domain" description="Pterin-binding" evidence="9">
    <location>
        <begin position="16"/>
        <end position="269"/>
    </location>
</feature>
<evidence type="ECO:0000313" key="10">
    <source>
        <dbReference type="EMBL" id="MBC6489511.1"/>
    </source>
</evidence>
<evidence type="ECO:0000313" key="11">
    <source>
        <dbReference type="Proteomes" id="UP000765802"/>
    </source>
</evidence>
<evidence type="ECO:0000256" key="6">
    <source>
        <dbReference type="ARBA" id="ARBA00022723"/>
    </source>
</evidence>
<comment type="catalytic activity">
    <reaction evidence="1">
        <text>(7,8-dihydropterin-6-yl)methyl diphosphate + 4-aminobenzoate = 7,8-dihydropteroate + diphosphate</text>
        <dbReference type="Rhea" id="RHEA:19949"/>
        <dbReference type="ChEBI" id="CHEBI:17836"/>
        <dbReference type="ChEBI" id="CHEBI:17839"/>
        <dbReference type="ChEBI" id="CHEBI:33019"/>
        <dbReference type="ChEBI" id="CHEBI:72950"/>
        <dbReference type="EC" id="2.5.1.15"/>
    </reaction>
</comment>
<keyword evidence="5" id="KW-0808">Transferase</keyword>
<protein>
    <recommendedName>
        <fullName evidence="4">dihydropteroate synthase</fullName>
        <ecNumber evidence="4">2.5.1.15</ecNumber>
    </recommendedName>
</protein>
<dbReference type="EMBL" id="MBUA01000001">
    <property type="protein sequence ID" value="MBC6489511.1"/>
    <property type="molecule type" value="Genomic_DNA"/>
</dbReference>
<dbReference type="InterPro" id="IPR045031">
    <property type="entry name" value="DHP_synth-like"/>
</dbReference>
<dbReference type="InterPro" id="IPR011005">
    <property type="entry name" value="Dihydropteroate_synth-like_sf"/>
</dbReference>
<evidence type="ECO:0000259" key="9">
    <source>
        <dbReference type="PROSITE" id="PS50972"/>
    </source>
</evidence>
<comment type="pathway">
    <text evidence="3">Cofactor biosynthesis; tetrahydrofolate biosynthesis; 7,8-dihydrofolate from 2-amino-4-hydroxy-6-hydroxymethyl-7,8-dihydropteridine diphosphate and 4-aminobenzoate: step 1/2.</text>
</comment>
<evidence type="ECO:0000256" key="3">
    <source>
        <dbReference type="ARBA" id="ARBA00004763"/>
    </source>
</evidence>
<organism evidence="10 11">
    <name type="scientific">Flavihumibacter stibioxidans</name>
    <dbReference type="NCBI Taxonomy" id="1834163"/>
    <lineage>
        <taxon>Bacteria</taxon>
        <taxon>Pseudomonadati</taxon>
        <taxon>Bacteroidota</taxon>
        <taxon>Chitinophagia</taxon>
        <taxon>Chitinophagales</taxon>
        <taxon>Chitinophagaceae</taxon>
        <taxon>Flavihumibacter</taxon>
    </lineage>
</organism>
<dbReference type="Pfam" id="PF00809">
    <property type="entry name" value="Pterin_bind"/>
    <property type="match status" value="1"/>
</dbReference>
<evidence type="ECO:0000256" key="8">
    <source>
        <dbReference type="ARBA" id="ARBA00022909"/>
    </source>
</evidence>
<comment type="cofactor">
    <cofactor evidence="2">
        <name>Mg(2+)</name>
        <dbReference type="ChEBI" id="CHEBI:18420"/>
    </cofactor>
</comment>
<dbReference type="Proteomes" id="UP000765802">
    <property type="component" value="Unassembled WGS sequence"/>
</dbReference>
<evidence type="ECO:0000256" key="4">
    <source>
        <dbReference type="ARBA" id="ARBA00012458"/>
    </source>
</evidence>
<name>A0ABR7M3B6_9BACT</name>
<evidence type="ECO:0000256" key="5">
    <source>
        <dbReference type="ARBA" id="ARBA00022679"/>
    </source>
</evidence>
<keyword evidence="7" id="KW-0460">Magnesium</keyword>
<reference evidence="10 11" key="1">
    <citation type="submission" date="2016-07" db="EMBL/GenBank/DDBJ databases">
        <title>Genome analysis of Flavihumibacter stibioxidans YS-17.</title>
        <authorList>
            <person name="Shi K."/>
            <person name="Han Y."/>
            <person name="Wang G."/>
        </authorList>
    </citation>
    <scope>NUCLEOTIDE SEQUENCE [LARGE SCALE GENOMIC DNA]</scope>
    <source>
        <strain evidence="10 11">YS-17</strain>
    </source>
</reference>
<dbReference type="InterPro" id="IPR006390">
    <property type="entry name" value="DHP_synth_dom"/>
</dbReference>